<name>A0AC58RUQ5_TOBAC</name>
<dbReference type="Proteomes" id="UP000790787">
    <property type="component" value="Chromosome 1"/>
</dbReference>
<keyword evidence="1" id="KW-1185">Reference proteome</keyword>
<gene>
    <name evidence="2" type="primary">LOC142163100</name>
</gene>
<proteinExistence type="predicted"/>
<evidence type="ECO:0000313" key="2">
    <source>
        <dbReference type="RefSeq" id="XP_075076457.1"/>
    </source>
</evidence>
<dbReference type="RefSeq" id="XP_075076457.1">
    <property type="nucleotide sequence ID" value="XM_075220356.1"/>
</dbReference>
<reference evidence="2" key="2">
    <citation type="submission" date="2025-08" db="UniProtKB">
        <authorList>
            <consortium name="RefSeq"/>
        </authorList>
    </citation>
    <scope>IDENTIFICATION</scope>
    <source>
        <tissue evidence="2">Leaf</tissue>
    </source>
</reference>
<organism evidence="1 2">
    <name type="scientific">Nicotiana tabacum</name>
    <name type="common">Common tobacco</name>
    <dbReference type="NCBI Taxonomy" id="4097"/>
    <lineage>
        <taxon>Eukaryota</taxon>
        <taxon>Viridiplantae</taxon>
        <taxon>Streptophyta</taxon>
        <taxon>Embryophyta</taxon>
        <taxon>Tracheophyta</taxon>
        <taxon>Spermatophyta</taxon>
        <taxon>Magnoliopsida</taxon>
        <taxon>eudicotyledons</taxon>
        <taxon>Gunneridae</taxon>
        <taxon>Pentapetalae</taxon>
        <taxon>asterids</taxon>
        <taxon>lamiids</taxon>
        <taxon>Solanales</taxon>
        <taxon>Solanaceae</taxon>
        <taxon>Nicotianoideae</taxon>
        <taxon>Nicotianeae</taxon>
        <taxon>Nicotiana</taxon>
    </lineage>
</organism>
<evidence type="ECO:0000313" key="1">
    <source>
        <dbReference type="Proteomes" id="UP000790787"/>
    </source>
</evidence>
<protein>
    <submittedName>
        <fullName evidence="2">Uncharacterized protein LOC142163100</fullName>
    </submittedName>
</protein>
<accession>A0AC58RUQ5</accession>
<sequence length="1325" mass="154419">MVRALHQGPWFINRYFLSLIKWIPNFVASKVKQTTSAVWVRLPQLPTEFYDGDILNKICNKFGHLLEVDACMSATLRGRYARLCIEMSLEHPVKAFIYIGTHKQHILYEGDNFLCKTCGRLGHIQRLCMFRHLIPTEEFHNPPSKINIHTASAEEWQTVSFPRKRRSLQKDLPMKKNKENTTRSGINENPVTPANPSFLMNRATSFVIWNVRGANNANFRRNFRKIIETHKPCMVTLLETRMHDHAPLQHEFHFSKMIEIPVEGRSGGLVIMWIHDLVIVDELARVDQELHTMIKILLNQKPWLFSALYANTTVNNRNIMWNNLEKLHETYVGLWLVGGDFNDVLMSDDKWGGRPINNTRASKIWNCINKCKLLDLGFKGCKYTWSNCRKRSTGLIMERLDRCFVNDEWLSIYPNAIVNHLPKTYSDHNPLLIRLSPSFKSNTSKPFRLETMWFSHLTFINIVDKCWSNKHLLEAVNYFEHEVTRWNNEVFGNIFHKKRRLLARLNGIQSSDKYTSNPFLQQLESTIVNEYNNVLRMEEDFWKLRSRINWLNEGDANTRLFHISAINRLRHNRITHFKDNVGNWIEDPAQPYVDELISPYQASFIKNRRASDNSIIIQEVISNFNKREGANHGMILKIDLEKVFDRLEWGIRQGDPMSPYIFILSMEMFSRYINHVVDCANWDPIKLSPRSPPLLHLFFADDLTQMDRANKKSCSTILEGINVFCNLSGQKINTTKSKIIFSLNCPDNLRTEISNFFGINSSSNFGKYLGFPILSRHPKASDFQFVIDRMRSKLANWKISCLTMAGRSTLIFSTLSSIPNHVMQYIHLPVKILNHIDKIQRNFLWGTTTTKRKLHLVNWKTITKPKRQGGLGLVKTSTKNLTMLTCLAWRFFINPPSLWDNTLITQYSSKKNPSNSSFIWKNILKGWYICKEAITWEIGNGKNINFWNHRWILNLPPLRTIIHGPLTLREESLNIHNLWSDATWDLSGISFELPDYLKNYITSINIPQNELCHDRPIWSINANGIFTTKSTYSLIDNHEGSVNDFDWIWHLRASKKIIFFLWLCYHNRLPTRTYLNHIGINIYRICPICKSAEETITHIFLSCLIANRFWNEIGINNTSITLVEGHWIDTVKRFQSPIPLLMLDWLEIFPFSLWNLWINRNNNNFNNDQQDLSLSVVITRAQEFKLLTYNHSSPTNKKSIKVKWHKTRQGAYKLNKDGAYKGNDKIGGLGGIIRNSTGDWIVGFQEHTHVLNHTYAELLALNQGLQLAHERKLKSLEVETDLMEVVNNLARDPEQQAQFSRSKFSSPSLGNRKYQACLFQHSIET</sequence>
<reference evidence="1" key="1">
    <citation type="journal article" date="2014" name="Nat. Commun.">
        <title>The tobacco genome sequence and its comparison with those of tomato and potato.</title>
        <authorList>
            <person name="Sierro N."/>
            <person name="Battey J.N."/>
            <person name="Ouadi S."/>
            <person name="Bakaher N."/>
            <person name="Bovet L."/>
            <person name="Willig A."/>
            <person name="Goepfert S."/>
            <person name="Peitsch M.C."/>
            <person name="Ivanov N.V."/>
        </authorList>
    </citation>
    <scope>NUCLEOTIDE SEQUENCE [LARGE SCALE GENOMIC DNA]</scope>
</reference>